<dbReference type="AlphaFoldDB" id="A0A0C2XMR8"/>
<feature type="region of interest" description="Disordered" evidence="1">
    <location>
        <begin position="1"/>
        <end position="22"/>
    </location>
</feature>
<gene>
    <name evidence="2" type="ORF">M378DRAFT_156564</name>
</gene>
<dbReference type="HOGENOM" id="CLU_2072547_0_0_1"/>
<proteinExistence type="predicted"/>
<evidence type="ECO:0000313" key="2">
    <source>
        <dbReference type="EMBL" id="KIL70438.1"/>
    </source>
</evidence>
<name>A0A0C2XMR8_AMAMK</name>
<keyword evidence="3" id="KW-1185">Reference proteome</keyword>
<evidence type="ECO:0000313" key="3">
    <source>
        <dbReference type="Proteomes" id="UP000054549"/>
    </source>
</evidence>
<dbReference type="Proteomes" id="UP000054549">
    <property type="component" value="Unassembled WGS sequence"/>
</dbReference>
<evidence type="ECO:0000256" key="1">
    <source>
        <dbReference type="SAM" id="MobiDB-lite"/>
    </source>
</evidence>
<accession>A0A0C2XMR8</accession>
<dbReference type="EMBL" id="KN818224">
    <property type="protein sequence ID" value="KIL70438.1"/>
    <property type="molecule type" value="Genomic_DNA"/>
</dbReference>
<sequence>MSSGNWENGASEPASPARPFAYYSPLTLHTPPNIWKSRPESESVDVHLEMDAEESIGCVDDNRDALTPSDQSFTNVLRHCPRFRHRETASLASPCSQPFHVHHCYRHHQQHSTTVHPH</sequence>
<dbReference type="InParanoid" id="A0A0C2XMR8"/>
<protein>
    <submittedName>
        <fullName evidence="2">Uncharacterized protein</fullName>
    </submittedName>
</protein>
<reference evidence="2 3" key="1">
    <citation type="submission" date="2014-04" db="EMBL/GenBank/DDBJ databases">
        <title>Evolutionary Origins and Diversification of the Mycorrhizal Mutualists.</title>
        <authorList>
            <consortium name="DOE Joint Genome Institute"/>
            <consortium name="Mycorrhizal Genomics Consortium"/>
            <person name="Kohler A."/>
            <person name="Kuo A."/>
            <person name="Nagy L.G."/>
            <person name="Floudas D."/>
            <person name="Copeland A."/>
            <person name="Barry K.W."/>
            <person name="Cichocki N."/>
            <person name="Veneault-Fourrey C."/>
            <person name="LaButti K."/>
            <person name="Lindquist E.A."/>
            <person name="Lipzen A."/>
            <person name="Lundell T."/>
            <person name="Morin E."/>
            <person name="Murat C."/>
            <person name="Riley R."/>
            <person name="Ohm R."/>
            <person name="Sun H."/>
            <person name="Tunlid A."/>
            <person name="Henrissat B."/>
            <person name="Grigoriev I.V."/>
            <person name="Hibbett D.S."/>
            <person name="Martin F."/>
        </authorList>
    </citation>
    <scope>NUCLEOTIDE SEQUENCE [LARGE SCALE GENOMIC DNA]</scope>
    <source>
        <strain evidence="2 3">Koide BX008</strain>
    </source>
</reference>
<organism evidence="2 3">
    <name type="scientific">Amanita muscaria (strain Koide BX008)</name>
    <dbReference type="NCBI Taxonomy" id="946122"/>
    <lineage>
        <taxon>Eukaryota</taxon>
        <taxon>Fungi</taxon>
        <taxon>Dikarya</taxon>
        <taxon>Basidiomycota</taxon>
        <taxon>Agaricomycotina</taxon>
        <taxon>Agaricomycetes</taxon>
        <taxon>Agaricomycetidae</taxon>
        <taxon>Agaricales</taxon>
        <taxon>Pluteineae</taxon>
        <taxon>Amanitaceae</taxon>
        <taxon>Amanita</taxon>
    </lineage>
</organism>